<feature type="region of interest" description="Disordered" evidence="1">
    <location>
        <begin position="80"/>
        <end position="109"/>
    </location>
</feature>
<dbReference type="EMBL" id="LWDX02042635">
    <property type="protein sequence ID" value="OEL23395.1"/>
    <property type="molecule type" value="Genomic_DNA"/>
</dbReference>
<feature type="domain" description="DUF3615" evidence="2">
    <location>
        <begin position="515"/>
        <end position="614"/>
    </location>
</feature>
<dbReference type="AlphaFoldDB" id="A0A1E5VEB7"/>
<evidence type="ECO:0000313" key="5">
    <source>
        <dbReference type="Proteomes" id="UP000095767"/>
    </source>
</evidence>
<name>A0A1E5VEB7_9POAL</name>
<evidence type="ECO:0000256" key="1">
    <source>
        <dbReference type="SAM" id="MobiDB-lite"/>
    </source>
</evidence>
<keyword evidence="5" id="KW-1185">Reference proteome</keyword>
<dbReference type="Pfam" id="PF20235">
    <property type="entry name" value="PIR2-like_helical"/>
    <property type="match status" value="2"/>
</dbReference>
<reference evidence="4 5" key="1">
    <citation type="submission" date="2016-09" db="EMBL/GenBank/DDBJ databases">
        <title>The draft genome of Dichanthelium oligosanthes: A C3 panicoid grass species.</title>
        <authorList>
            <person name="Studer A.J."/>
            <person name="Schnable J.C."/>
            <person name="Brutnell T.P."/>
        </authorList>
    </citation>
    <scope>NUCLEOTIDE SEQUENCE [LARGE SCALE GENOMIC DNA]</scope>
    <source>
        <strain evidence="5">cv. Kellogg 1175</strain>
        <tissue evidence="4">Leaf</tissue>
    </source>
</reference>
<dbReference type="PANTHER" id="PTHR33120">
    <property type="entry name" value="EXPRESSED PROTEIN-RELATED"/>
    <property type="match status" value="1"/>
</dbReference>
<protein>
    <submittedName>
        <fullName evidence="4">Uncharacterized protein</fullName>
    </submittedName>
</protein>
<accession>A0A1E5VEB7</accession>
<organism evidence="4 5">
    <name type="scientific">Dichanthelium oligosanthes</name>
    <dbReference type="NCBI Taxonomy" id="888268"/>
    <lineage>
        <taxon>Eukaryota</taxon>
        <taxon>Viridiplantae</taxon>
        <taxon>Streptophyta</taxon>
        <taxon>Embryophyta</taxon>
        <taxon>Tracheophyta</taxon>
        <taxon>Spermatophyta</taxon>
        <taxon>Magnoliopsida</taxon>
        <taxon>Liliopsida</taxon>
        <taxon>Poales</taxon>
        <taxon>Poaceae</taxon>
        <taxon>PACMAD clade</taxon>
        <taxon>Panicoideae</taxon>
        <taxon>Panicodae</taxon>
        <taxon>Paniceae</taxon>
        <taxon>Dichantheliinae</taxon>
        <taxon>Dichanthelium</taxon>
    </lineage>
</organism>
<evidence type="ECO:0000259" key="2">
    <source>
        <dbReference type="Pfam" id="PF12274"/>
    </source>
</evidence>
<dbReference type="PANTHER" id="PTHR33120:SF16">
    <property type="entry name" value="PIR2-LIKE HELICAL DOMAIN-CONTAINING PROTEIN"/>
    <property type="match status" value="1"/>
</dbReference>
<feature type="compositionally biased region" description="Basic residues" evidence="1">
    <location>
        <begin position="89"/>
        <end position="99"/>
    </location>
</feature>
<dbReference type="InterPro" id="IPR046527">
    <property type="entry name" value="PIR2-like_helical"/>
</dbReference>
<gene>
    <name evidence="4" type="ORF">BAE44_0015585</name>
</gene>
<comment type="caution">
    <text evidence="4">The sequence shown here is derived from an EMBL/GenBank/DDBJ whole genome shotgun (WGS) entry which is preliminary data.</text>
</comment>
<evidence type="ECO:0000313" key="4">
    <source>
        <dbReference type="EMBL" id="OEL23395.1"/>
    </source>
</evidence>
<dbReference type="OrthoDB" id="592160at2759"/>
<feature type="domain" description="PIR2-like helical" evidence="3">
    <location>
        <begin position="29"/>
        <end position="174"/>
    </location>
</feature>
<dbReference type="Pfam" id="PF12274">
    <property type="entry name" value="DUF3615"/>
    <property type="match status" value="1"/>
</dbReference>
<sequence length="709" mass="79572">MADRRRRDESDGGSADTWDDTWEGEILDIIYGHYKEALDALPLEDMPSLAPRLLDAGVCFGFADPVTNIIANTVTFPTKEVGEPERDGAKKRKHKRKRKLETNGSGEARAREDVLSKIVAGEGPSPPEARTIAERSLEGLVSFLTSYFRYLPTWDALRYLSLAKADLLVAISLIQKDRCYRRKDQFRIRSHAVKTALKCAAWSARQPNFDGFLAGCSALVSHINMITQTLSAKGCCRLTVQDISWLSGLLVSPIKLKKSDKPMNLVPIRFHYPEINASIEDVPGELTESLRGILMDRVHDHYLKAVSRFPMKDLQTSHHRSLLKAGYCFGPFDPVSNIIVNTVWYNTTFPPSKEFEVDMICTLRHVESRSVNGLIAFVRACFPVISEHKAMVYLLKSNLDVCKAIRMAKSERCDVSVCADNGYKAATKAASHPKPEAYYEFVVQSLSTVISTVRSLLHASHMLSSSEILRLTTLLSFSSVESLDPTIELTKDALKRIANYKEDFLTQQSFVRGKVEAALRNYEQSKGCCYDLGVICGVNDSVGKETGFFDTKFQYTHANFWAIQEDGTVALFFTEFSNDGDSDYKPFCYPVTGLSTQEVRCCYCEFQGIRIVHPIEDCWEGGNGFEKIARGELTITNEGIFSRVKLIDNQVMGIFVQDYIYLDPAQDGKLIQGVNHAEWVINLNLDDEMRRIKSVPAGGHYPQQTSLLI</sequence>
<evidence type="ECO:0000259" key="3">
    <source>
        <dbReference type="Pfam" id="PF20235"/>
    </source>
</evidence>
<dbReference type="Proteomes" id="UP000095767">
    <property type="component" value="Unassembled WGS sequence"/>
</dbReference>
<feature type="domain" description="PIR2-like helical" evidence="3">
    <location>
        <begin position="297"/>
        <end position="408"/>
    </location>
</feature>
<proteinExistence type="predicted"/>
<dbReference type="InterPro" id="IPR022059">
    <property type="entry name" value="DUF3615"/>
</dbReference>